<dbReference type="EMBL" id="KB445578">
    <property type="protein sequence ID" value="EMD89830.1"/>
    <property type="molecule type" value="Genomic_DNA"/>
</dbReference>
<sequence>MMETHNATVASLAAQVAKFSASKIPFRIYHGSTLSTRTSSRARNQIIDVSSLDHVLQFDELEKTVLVEPNVPMDKLVEATMAKGFLPKVVMELPNITVGGGFAGTSGESSSYKYGLFDRTISGIEIILGNGEVVWASAEDHRDLFFTAAGSCGSLGVITLLKMELVQASNYVELEYIPVSSTEEAVKQLRLHQDDYSVDYMDGIMYSLKSGVIMIGRLTDAPMDRKIQSFDQPADPWLYIHAEDIVKRTRGDKTTYRELIPTQSYLFRYDRGVFWSGLRAFKYFVTPFNRVTRYLLDPFMYSRTMVHALHRSGLASRTIIQDYGVPYDRADEFIRWIDEKTGIWPLWLCPVKSAPLGERSFSQGNNIKADVLLDVGIWDMGPNNAQAFIKLNRDLEAKVTALGGMKCLYAHAYYTEQEFWEIYDEKKYMELRRKYHAESLPSVYEKVRVDLQGVAGDKGTQKRQSWSEWAYWQFWSTWPMGGLYGVASATKGLFFKSDFLLKK</sequence>
<evidence type="ECO:0000313" key="9">
    <source>
        <dbReference type="Proteomes" id="UP000016936"/>
    </source>
</evidence>
<dbReference type="Gene3D" id="3.30.465.10">
    <property type="match status" value="1"/>
</dbReference>
<dbReference type="EC" id="1.3.1.72" evidence="2"/>
<accession>M2SWU8</accession>
<dbReference type="Pfam" id="PF01565">
    <property type="entry name" value="FAD_binding_4"/>
    <property type="match status" value="1"/>
</dbReference>
<dbReference type="STRING" id="701091.M2SWU8"/>
<dbReference type="PANTHER" id="PTHR10801:SF0">
    <property type="entry name" value="DELTA(24)-STEROL REDUCTASE"/>
    <property type="match status" value="1"/>
</dbReference>
<dbReference type="InterPro" id="IPR036318">
    <property type="entry name" value="FAD-bd_PCMH-like_sf"/>
</dbReference>
<evidence type="ECO:0000256" key="5">
    <source>
        <dbReference type="ARBA" id="ARBA00023002"/>
    </source>
</evidence>
<dbReference type="PANTHER" id="PTHR10801">
    <property type="entry name" value="24-DEHYDROCHOLESTEROL REDUCTASE"/>
    <property type="match status" value="1"/>
</dbReference>
<keyword evidence="9" id="KW-1185">Reference proteome</keyword>
<evidence type="ECO:0000313" key="8">
    <source>
        <dbReference type="EMBL" id="EMD89830.1"/>
    </source>
</evidence>
<gene>
    <name evidence="8" type="ORF">COCHEDRAFT_1138454</name>
</gene>
<dbReference type="GO" id="GO:0050614">
    <property type="term" value="F:Delta24-sterol reductase activity"/>
    <property type="evidence" value="ECO:0007669"/>
    <property type="project" value="UniProtKB-EC"/>
</dbReference>
<evidence type="ECO:0000256" key="3">
    <source>
        <dbReference type="ARBA" id="ARBA00022692"/>
    </source>
</evidence>
<dbReference type="HOGENOM" id="CLU_025883_0_0_1"/>
<dbReference type="PROSITE" id="PS51387">
    <property type="entry name" value="FAD_PCMH"/>
    <property type="match status" value="1"/>
</dbReference>
<evidence type="ECO:0000256" key="2">
    <source>
        <dbReference type="ARBA" id="ARBA00012405"/>
    </source>
</evidence>
<keyword evidence="3" id="KW-0812">Transmembrane</keyword>
<dbReference type="InterPro" id="IPR006094">
    <property type="entry name" value="Oxid_FAD_bind_N"/>
</dbReference>
<keyword evidence="4" id="KW-1133">Transmembrane helix</keyword>
<dbReference type="GO" id="GO:0008202">
    <property type="term" value="P:steroid metabolic process"/>
    <property type="evidence" value="ECO:0007669"/>
    <property type="project" value="TreeGrafter"/>
</dbReference>
<dbReference type="eggNOG" id="KOG1262">
    <property type="taxonomic scope" value="Eukaryota"/>
</dbReference>
<dbReference type="InterPro" id="IPR016169">
    <property type="entry name" value="FAD-bd_PCMH_sub2"/>
</dbReference>
<protein>
    <recommendedName>
        <fullName evidence="2">Delta(24)-sterol reductase</fullName>
        <ecNumber evidence="2">1.3.1.72</ecNumber>
    </recommendedName>
</protein>
<dbReference type="AlphaFoldDB" id="M2SWU8"/>
<dbReference type="GO" id="GO:0071949">
    <property type="term" value="F:FAD binding"/>
    <property type="evidence" value="ECO:0007669"/>
    <property type="project" value="InterPro"/>
</dbReference>
<comment type="subcellular location">
    <subcellularLocation>
        <location evidence="1">Membrane</location>
        <topology evidence="1">Single-pass membrane protein</topology>
    </subcellularLocation>
</comment>
<reference evidence="9" key="2">
    <citation type="journal article" date="2013" name="PLoS Genet.">
        <title>Comparative genome structure, secondary metabolite, and effector coding capacity across Cochliobolus pathogens.</title>
        <authorList>
            <person name="Condon B.J."/>
            <person name="Leng Y."/>
            <person name="Wu D."/>
            <person name="Bushley K.E."/>
            <person name="Ohm R.A."/>
            <person name="Otillar R."/>
            <person name="Martin J."/>
            <person name="Schackwitz W."/>
            <person name="Grimwood J."/>
            <person name="MohdZainudin N."/>
            <person name="Xue C."/>
            <person name="Wang R."/>
            <person name="Manning V.A."/>
            <person name="Dhillon B."/>
            <person name="Tu Z.J."/>
            <person name="Steffenson B.J."/>
            <person name="Salamov A."/>
            <person name="Sun H."/>
            <person name="Lowry S."/>
            <person name="LaButti K."/>
            <person name="Han J."/>
            <person name="Copeland A."/>
            <person name="Lindquist E."/>
            <person name="Barry K."/>
            <person name="Schmutz J."/>
            <person name="Baker S.E."/>
            <person name="Ciuffetti L.M."/>
            <person name="Grigoriev I.V."/>
            <person name="Zhong S."/>
            <person name="Turgeon B.G."/>
        </authorList>
    </citation>
    <scope>NUCLEOTIDE SEQUENCE [LARGE SCALE GENOMIC DNA]</scope>
    <source>
        <strain evidence="9">C5 / ATCC 48332 / race O</strain>
    </source>
</reference>
<dbReference type="GO" id="GO:0000246">
    <property type="term" value="F:Delta24(24-1) sterol reductase activity"/>
    <property type="evidence" value="ECO:0007669"/>
    <property type="project" value="TreeGrafter"/>
</dbReference>
<dbReference type="GO" id="GO:0005737">
    <property type="term" value="C:cytoplasm"/>
    <property type="evidence" value="ECO:0007669"/>
    <property type="project" value="TreeGrafter"/>
</dbReference>
<proteinExistence type="predicted"/>
<reference evidence="8 9" key="1">
    <citation type="journal article" date="2012" name="PLoS Pathog.">
        <title>Diverse lifestyles and strategies of plant pathogenesis encoded in the genomes of eighteen Dothideomycetes fungi.</title>
        <authorList>
            <person name="Ohm R.A."/>
            <person name="Feau N."/>
            <person name="Henrissat B."/>
            <person name="Schoch C.L."/>
            <person name="Horwitz B.A."/>
            <person name="Barry K.W."/>
            <person name="Condon B.J."/>
            <person name="Copeland A.C."/>
            <person name="Dhillon B."/>
            <person name="Glaser F."/>
            <person name="Hesse C.N."/>
            <person name="Kosti I."/>
            <person name="LaButti K."/>
            <person name="Lindquist E.A."/>
            <person name="Lucas S."/>
            <person name="Salamov A.A."/>
            <person name="Bradshaw R.E."/>
            <person name="Ciuffetti L."/>
            <person name="Hamelin R.C."/>
            <person name="Kema G.H.J."/>
            <person name="Lawrence C."/>
            <person name="Scott J.A."/>
            <person name="Spatafora J.W."/>
            <person name="Turgeon B.G."/>
            <person name="de Wit P.J.G.M."/>
            <person name="Zhong S."/>
            <person name="Goodwin S.B."/>
            <person name="Grigoriev I.V."/>
        </authorList>
    </citation>
    <scope>NUCLEOTIDE SEQUENCE [LARGE SCALE GENOMIC DNA]</scope>
    <source>
        <strain evidence="9">C5 / ATCC 48332 / race O</strain>
    </source>
</reference>
<feature type="domain" description="FAD-binding PCMH-type" evidence="7">
    <location>
        <begin position="1"/>
        <end position="168"/>
    </location>
</feature>
<dbReference type="OrthoDB" id="415825at2759"/>
<dbReference type="GO" id="GO:0016020">
    <property type="term" value="C:membrane"/>
    <property type="evidence" value="ECO:0007669"/>
    <property type="project" value="UniProtKB-SubCell"/>
</dbReference>
<name>M2SWU8_COCH5</name>
<evidence type="ECO:0000256" key="4">
    <source>
        <dbReference type="ARBA" id="ARBA00022989"/>
    </source>
</evidence>
<dbReference type="SUPFAM" id="SSF56176">
    <property type="entry name" value="FAD-binding/transporter-associated domain-like"/>
    <property type="match status" value="1"/>
</dbReference>
<evidence type="ECO:0000256" key="6">
    <source>
        <dbReference type="ARBA" id="ARBA00023136"/>
    </source>
</evidence>
<dbReference type="InterPro" id="IPR040165">
    <property type="entry name" value="Diminuto-like"/>
</dbReference>
<dbReference type="InterPro" id="IPR016166">
    <property type="entry name" value="FAD-bd_PCMH"/>
</dbReference>
<evidence type="ECO:0000256" key="1">
    <source>
        <dbReference type="ARBA" id="ARBA00004167"/>
    </source>
</evidence>
<organism evidence="8 9">
    <name type="scientific">Cochliobolus heterostrophus (strain C5 / ATCC 48332 / race O)</name>
    <name type="common">Southern corn leaf blight fungus</name>
    <name type="synonym">Bipolaris maydis</name>
    <dbReference type="NCBI Taxonomy" id="701091"/>
    <lineage>
        <taxon>Eukaryota</taxon>
        <taxon>Fungi</taxon>
        <taxon>Dikarya</taxon>
        <taxon>Ascomycota</taxon>
        <taxon>Pezizomycotina</taxon>
        <taxon>Dothideomycetes</taxon>
        <taxon>Pleosporomycetidae</taxon>
        <taxon>Pleosporales</taxon>
        <taxon>Pleosporineae</taxon>
        <taxon>Pleosporaceae</taxon>
        <taxon>Bipolaris</taxon>
    </lineage>
</organism>
<evidence type="ECO:0000259" key="7">
    <source>
        <dbReference type="PROSITE" id="PS51387"/>
    </source>
</evidence>
<keyword evidence="6" id="KW-0472">Membrane</keyword>
<dbReference type="OMA" id="LWICPLR"/>
<keyword evidence="5" id="KW-0560">Oxidoreductase</keyword>
<dbReference type="Proteomes" id="UP000016936">
    <property type="component" value="Unassembled WGS sequence"/>
</dbReference>